<keyword evidence="3" id="KW-1185">Reference proteome</keyword>
<name>A0A9P8UE22_9PEZI</name>
<evidence type="ECO:0000256" key="1">
    <source>
        <dbReference type="SAM" id="SignalP"/>
    </source>
</evidence>
<gene>
    <name evidence="2" type="ORF">BKA67DRAFT_540016</name>
</gene>
<dbReference type="Proteomes" id="UP000758603">
    <property type="component" value="Unassembled WGS sequence"/>
</dbReference>
<comment type="caution">
    <text evidence="2">The sequence shown here is derived from an EMBL/GenBank/DDBJ whole genome shotgun (WGS) entry which is preliminary data.</text>
</comment>
<accession>A0A9P8UE22</accession>
<dbReference type="EMBL" id="JAGPXC010000008">
    <property type="protein sequence ID" value="KAH6648206.1"/>
    <property type="molecule type" value="Genomic_DNA"/>
</dbReference>
<dbReference type="AlphaFoldDB" id="A0A9P8UE22"/>
<dbReference type="Gene3D" id="3.40.390.10">
    <property type="entry name" value="Collagenase (Catalytic Domain)"/>
    <property type="match status" value="1"/>
</dbReference>
<evidence type="ECO:0000313" key="3">
    <source>
        <dbReference type="Proteomes" id="UP000758603"/>
    </source>
</evidence>
<dbReference type="GO" id="GO:0008237">
    <property type="term" value="F:metallopeptidase activity"/>
    <property type="evidence" value="ECO:0007669"/>
    <property type="project" value="InterPro"/>
</dbReference>
<dbReference type="GeneID" id="70129612"/>
<organism evidence="2 3">
    <name type="scientific">Truncatella angustata</name>
    <dbReference type="NCBI Taxonomy" id="152316"/>
    <lineage>
        <taxon>Eukaryota</taxon>
        <taxon>Fungi</taxon>
        <taxon>Dikarya</taxon>
        <taxon>Ascomycota</taxon>
        <taxon>Pezizomycotina</taxon>
        <taxon>Sordariomycetes</taxon>
        <taxon>Xylariomycetidae</taxon>
        <taxon>Amphisphaeriales</taxon>
        <taxon>Sporocadaceae</taxon>
        <taxon>Truncatella</taxon>
    </lineage>
</organism>
<protein>
    <submittedName>
        <fullName evidence="2">Uncharacterized protein</fullName>
    </submittedName>
</protein>
<proteinExistence type="predicted"/>
<dbReference type="OrthoDB" id="4259138at2759"/>
<dbReference type="RefSeq" id="XP_045954718.1">
    <property type="nucleotide sequence ID" value="XM_046100720.1"/>
</dbReference>
<sequence>MRWSLASLLALPSTFLIQFTNAHPLGEHAINGVDLSNLTQALFRRVRVGSGDGSIAAPTVTDLFLLNDGAGSCNSEEDTMNSWLEEAILLHDAVETAYEYGSLPVALLWYSFFGIQPGNGQIAQTADNVALWKNIGDHISRVSQFLAGAGLTNAQVAGENPRVFCSADAGEVVDWTQPVKDNNGNPVEVSTDPVAYLTLEDAFPPQASDPKGHAFWMSAFSGYEMDFSGAETLCPTTDENGRQRYAKTARPANAYPAITDGAVFTFGTANRHILFCPVSFSPSDGFHSYPSITQAVSDDNYPTPGLKTKEQALDRLLPVSATMYHELYHLTDDDNTKDNYYSLKDIITAARSQDATKLTANSHNPETFTFFAMAAYILLNPPEDEDIALYMASFPVDASNPFGN</sequence>
<reference evidence="2" key="1">
    <citation type="journal article" date="2021" name="Nat. Commun.">
        <title>Genetic determinants of endophytism in the Arabidopsis root mycobiome.</title>
        <authorList>
            <person name="Mesny F."/>
            <person name="Miyauchi S."/>
            <person name="Thiergart T."/>
            <person name="Pickel B."/>
            <person name="Atanasova L."/>
            <person name="Karlsson M."/>
            <person name="Huettel B."/>
            <person name="Barry K.W."/>
            <person name="Haridas S."/>
            <person name="Chen C."/>
            <person name="Bauer D."/>
            <person name="Andreopoulos W."/>
            <person name="Pangilinan J."/>
            <person name="LaButti K."/>
            <person name="Riley R."/>
            <person name="Lipzen A."/>
            <person name="Clum A."/>
            <person name="Drula E."/>
            <person name="Henrissat B."/>
            <person name="Kohler A."/>
            <person name="Grigoriev I.V."/>
            <person name="Martin F.M."/>
            <person name="Hacquard S."/>
        </authorList>
    </citation>
    <scope>NUCLEOTIDE SEQUENCE</scope>
    <source>
        <strain evidence="2">MPI-SDFR-AT-0073</strain>
    </source>
</reference>
<dbReference type="InterPro" id="IPR024079">
    <property type="entry name" value="MetalloPept_cat_dom_sf"/>
</dbReference>
<feature type="chain" id="PRO_5040127994" evidence="1">
    <location>
        <begin position="23"/>
        <end position="404"/>
    </location>
</feature>
<keyword evidence="1" id="KW-0732">Signal</keyword>
<evidence type="ECO:0000313" key="2">
    <source>
        <dbReference type="EMBL" id="KAH6648206.1"/>
    </source>
</evidence>
<feature type="signal peptide" evidence="1">
    <location>
        <begin position="1"/>
        <end position="22"/>
    </location>
</feature>